<protein>
    <submittedName>
        <fullName evidence="2">Uncharacterized protein</fullName>
    </submittedName>
</protein>
<keyword evidence="1" id="KW-0472">Membrane</keyword>
<dbReference type="EMBL" id="LCFD01000005">
    <property type="protein sequence ID" value="KKS86999.1"/>
    <property type="molecule type" value="Genomic_DNA"/>
</dbReference>
<dbReference type="Proteomes" id="UP000034050">
    <property type="component" value="Unassembled WGS sequence"/>
</dbReference>
<accession>A0A0G1CN75</accession>
<keyword evidence="1" id="KW-0812">Transmembrane</keyword>
<evidence type="ECO:0000256" key="1">
    <source>
        <dbReference type="SAM" id="Phobius"/>
    </source>
</evidence>
<reference evidence="2 3" key="1">
    <citation type="journal article" date="2015" name="Nature">
        <title>rRNA introns, odd ribosomes, and small enigmatic genomes across a large radiation of phyla.</title>
        <authorList>
            <person name="Brown C.T."/>
            <person name="Hug L.A."/>
            <person name="Thomas B.C."/>
            <person name="Sharon I."/>
            <person name="Castelle C.J."/>
            <person name="Singh A."/>
            <person name="Wilkins M.J."/>
            <person name="Williams K.H."/>
            <person name="Banfield J.F."/>
        </authorList>
    </citation>
    <scope>NUCLEOTIDE SEQUENCE [LARGE SCALE GENOMIC DNA]</scope>
</reference>
<dbReference type="STRING" id="1618446.UV61_C0005G0020"/>
<name>A0A0G1CN75_9BACT</name>
<dbReference type="AlphaFoldDB" id="A0A0G1CN75"/>
<feature type="transmembrane region" description="Helical" evidence="1">
    <location>
        <begin position="29"/>
        <end position="54"/>
    </location>
</feature>
<evidence type="ECO:0000313" key="3">
    <source>
        <dbReference type="Proteomes" id="UP000034050"/>
    </source>
</evidence>
<sequence>MKLRDKIMYLWLMLSGIAVVFGGDSSRGIFNILLGVVANIVLWYLIFQLVFWIYDKTKQIRNK</sequence>
<gene>
    <name evidence="2" type="ORF">UV61_C0005G0020</name>
</gene>
<feature type="transmembrane region" description="Helical" evidence="1">
    <location>
        <begin position="7"/>
        <end position="23"/>
    </location>
</feature>
<organism evidence="2 3">
    <name type="scientific">Candidatus Gottesmanbacteria bacterium GW2011_GWB1_43_11</name>
    <dbReference type="NCBI Taxonomy" id="1618446"/>
    <lineage>
        <taxon>Bacteria</taxon>
        <taxon>Candidatus Gottesmaniibacteriota</taxon>
    </lineage>
</organism>
<comment type="caution">
    <text evidence="2">The sequence shown here is derived from an EMBL/GenBank/DDBJ whole genome shotgun (WGS) entry which is preliminary data.</text>
</comment>
<keyword evidence="1" id="KW-1133">Transmembrane helix</keyword>
<proteinExistence type="predicted"/>
<evidence type="ECO:0000313" key="2">
    <source>
        <dbReference type="EMBL" id="KKS86999.1"/>
    </source>
</evidence>